<feature type="non-terminal residue" evidence="1">
    <location>
        <position position="1"/>
    </location>
</feature>
<organism evidence="1 2">
    <name type="scientific">Funneliformis caledonium</name>
    <dbReference type="NCBI Taxonomy" id="1117310"/>
    <lineage>
        <taxon>Eukaryota</taxon>
        <taxon>Fungi</taxon>
        <taxon>Fungi incertae sedis</taxon>
        <taxon>Mucoromycota</taxon>
        <taxon>Glomeromycotina</taxon>
        <taxon>Glomeromycetes</taxon>
        <taxon>Glomerales</taxon>
        <taxon>Glomeraceae</taxon>
        <taxon>Funneliformis</taxon>
    </lineage>
</organism>
<keyword evidence="2" id="KW-1185">Reference proteome</keyword>
<gene>
    <name evidence="1" type="ORF">FCALED_LOCUS16094</name>
</gene>
<feature type="non-terminal residue" evidence="1">
    <location>
        <position position="83"/>
    </location>
</feature>
<dbReference type="AlphaFoldDB" id="A0A9N9IRU4"/>
<name>A0A9N9IRU4_9GLOM</name>
<reference evidence="1" key="1">
    <citation type="submission" date="2021-06" db="EMBL/GenBank/DDBJ databases">
        <authorList>
            <person name="Kallberg Y."/>
            <person name="Tangrot J."/>
            <person name="Rosling A."/>
        </authorList>
    </citation>
    <scope>NUCLEOTIDE SEQUENCE</scope>
    <source>
        <strain evidence="1">UK204</strain>
    </source>
</reference>
<protein>
    <submittedName>
        <fullName evidence="1">2126_t:CDS:1</fullName>
    </submittedName>
</protein>
<proteinExistence type="predicted"/>
<dbReference type="Proteomes" id="UP000789570">
    <property type="component" value="Unassembled WGS sequence"/>
</dbReference>
<evidence type="ECO:0000313" key="1">
    <source>
        <dbReference type="EMBL" id="CAG8747920.1"/>
    </source>
</evidence>
<dbReference type="EMBL" id="CAJVPQ010017243">
    <property type="protein sequence ID" value="CAG8747920.1"/>
    <property type="molecule type" value="Genomic_DNA"/>
</dbReference>
<accession>A0A9N9IRU4</accession>
<sequence length="83" mass="9645">GVRSDDDLATYKILVFDPGNLKEYYLRIETSTAYETWSTYCRNPKLIRPDAGHRELQNKPRCEVFGSQEARIALTVEKIYCAR</sequence>
<comment type="caution">
    <text evidence="1">The sequence shown here is derived from an EMBL/GenBank/DDBJ whole genome shotgun (WGS) entry which is preliminary data.</text>
</comment>
<evidence type="ECO:0000313" key="2">
    <source>
        <dbReference type="Proteomes" id="UP000789570"/>
    </source>
</evidence>